<gene>
    <name evidence="2" type="ORF">HPBE_LOCUS14464</name>
</gene>
<feature type="compositionally biased region" description="Basic residues" evidence="1">
    <location>
        <begin position="63"/>
        <end position="77"/>
    </location>
</feature>
<keyword evidence="3" id="KW-1185">Reference proteome</keyword>
<accession>A0A183G073</accession>
<name>A0A183G073_HELPZ</name>
<evidence type="ECO:0000256" key="1">
    <source>
        <dbReference type="SAM" id="MobiDB-lite"/>
    </source>
</evidence>
<feature type="region of interest" description="Disordered" evidence="1">
    <location>
        <begin position="1"/>
        <end position="27"/>
    </location>
</feature>
<dbReference type="AlphaFoldDB" id="A0A183G073"/>
<accession>A0A3P8AS71</accession>
<dbReference type="EMBL" id="UZAH01028372">
    <property type="protein sequence ID" value="VDO99707.1"/>
    <property type="molecule type" value="Genomic_DNA"/>
</dbReference>
<reference evidence="4" key="2">
    <citation type="submission" date="2019-09" db="UniProtKB">
        <authorList>
            <consortium name="WormBaseParasite"/>
        </authorList>
    </citation>
    <scope>IDENTIFICATION</scope>
</reference>
<proteinExistence type="predicted"/>
<reference evidence="2 3" key="1">
    <citation type="submission" date="2018-11" db="EMBL/GenBank/DDBJ databases">
        <authorList>
            <consortium name="Pathogen Informatics"/>
        </authorList>
    </citation>
    <scope>NUCLEOTIDE SEQUENCE [LARGE SCALE GENOMIC DNA]</scope>
</reference>
<evidence type="ECO:0000313" key="3">
    <source>
        <dbReference type="Proteomes" id="UP000050761"/>
    </source>
</evidence>
<organism evidence="3 4">
    <name type="scientific">Heligmosomoides polygyrus</name>
    <name type="common">Parasitic roundworm</name>
    <dbReference type="NCBI Taxonomy" id="6339"/>
    <lineage>
        <taxon>Eukaryota</taxon>
        <taxon>Metazoa</taxon>
        <taxon>Ecdysozoa</taxon>
        <taxon>Nematoda</taxon>
        <taxon>Chromadorea</taxon>
        <taxon>Rhabditida</taxon>
        <taxon>Rhabditina</taxon>
        <taxon>Rhabditomorpha</taxon>
        <taxon>Strongyloidea</taxon>
        <taxon>Heligmosomidae</taxon>
        <taxon>Heligmosomoides</taxon>
    </lineage>
</organism>
<evidence type="ECO:0000313" key="2">
    <source>
        <dbReference type="EMBL" id="VDO99707.1"/>
    </source>
</evidence>
<evidence type="ECO:0000313" key="4">
    <source>
        <dbReference type="WBParaSite" id="HPBE_0001446301-mRNA-1"/>
    </source>
</evidence>
<dbReference type="Proteomes" id="UP000050761">
    <property type="component" value="Unassembled WGS sequence"/>
</dbReference>
<feature type="region of interest" description="Disordered" evidence="1">
    <location>
        <begin position="60"/>
        <end position="81"/>
    </location>
</feature>
<dbReference type="WBParaSite" id="HPBE_0001446301-mRNA-1">
    <property type="protein sequence ID" value="HPBE_0001446301-mRNA-1"/>
    <property type="gene ID" value="HPBE_0001446301"/>
</dbReference>
<protein>
    <submittedName>
        <fullName evidence="2 4">Uncharacterized protein</fullName>
    </submittedName>
</protein>
<sequence>MHERQIALTRPPATINGAPQRIKSAQPWRDSVAEAEAVGEHRPPTVSVEPAARSISVQISGEKRRKHEVTASRRRSAGRPDVILEKPRSVLGIDTYLFH</sequence>